<feature type="compositionally biased region" description="Low complexity" evidence="1">
    <location>
        <begin position="928"/>
        <end position="944"/>
    </location>
</feature>
<feature type="compositionally biased region" description="Polar residues" evidence="1">
    <location>
        <begin position="1040"/>
        <end position="1056"/>
    </location>
</feature>
<reference evidence="3 4" key="1">
    <citation type="journal article" date="2019" name="Nat. Ecol. Evol.">
        <title>Megaphylogeny resolves global patterns of mushroom evolution.</title>
        <authorList>
            <person name="Varga T."/>
            <person name="Krizsan K."/>
            <person name="Foldi C."/>
            <person name="Dima B."/>
            <person name="Sanchez-Garcia M."/>
            <person name="Sanchez-Ramirez S."/>
            <person name="Szollosi G.J."/>
            <person name="Szarkandi J.G."/>
            <person name="Papp V."/>
            <person name="Albert L."/>
            <person name="Andreopoulos W."/>
            <person name="Angelini C."/>
            <person name="Antonin V."/>
            <person name="Barry K.W."/>
            <person name="Bougher N.L."/>
            <person name="Buchanan P."/>
            <person name="Buyck B."/>
            <person name="Bense V."/>
            <person name="Catcheside P."/>
            <person name="Chovatia M."/>
            <person name="Cooper J."/>
            <person name="Damon W."/>
            <person name="Desjardin D."/>
            <person name="Finy P."/>
            <person name="Geml J."/>
            <person name="Haridas S."/>
            <person name="Hughes K."/>
            <person name="Justo A."/>
            <person name="Karasinski D."/>
            <person name="Kautmanova I."/>
            <person name="Kiss B."/>
            <person name="Kocsube S."/>
            <person name="Kotiranta H."/>
            <person name="LaButti K.M."/>
            <person name="Lechner B.E."/>
            <person name="Liimatainen K."/>
            <person name="Lipzen A."/>
            <person name="Lukacs Z."/>
            <person name="Mihaltcheva S."/>
            <person name="Morgado L.N."/>
            <person name="Niskanen T."/>
            <person name="Noordeloos M.E."/>
            <person name="Ohm R.A."/>
            <person name="Ortiz-Santana B."/>
            <person name="Ovrebo C."/>
            <person name="Racz N."/>
            <person name="Riley R."/>
            <person name="Savchenko A."/>
            <person name="Shiryaev A."/>
            <person name="Soop K."/>
            <person name="Spirin V."/>
            <person name="Szebenyi C."/>
            <person name="Tomsovsky M."/>
            <person name="Tulloss R.E."/>
            <person name="Uehling J."/>
            <person name="Grigoriev I.V."/>
            <person name="Vagvolgyi C."/>
            <person name="Papp T."/>
            <person name="Martin F.M."/>
            <person name="Miettinen O."/>
            <person name="Hibbett D.S."/>
            <person name="Nagy L.G."/>
        </authorList>
    </citation>
    <scope>NUCLEOTIDE SEQUENCE [LARGE SCALE GENOMIC DNA]</scope>
    <source>
        <strain evidence="3 4">CBS 121175</strain>
    </source>
</reference>
<gene>
    <name evidence="3" type="ORF">FA15DRAFT_596296</name>
</gene>
<feature type="region of interest" description="Disordered" evidence="1">
    <location>
        <begin position="1031"/>
        <end position="1056"/>
    </location>
</feature>
<dbReference type="SMART" id="SM00233">
    <property type="entry name" value="PH"/>
    <property type="match status" value="1"/>
</dbReference>
<dbReference type="InterPro" id="IPR001849">
    <property type="entry name" value="PH_domain"/>
</dbReference>
<evidence type="ECO:0000259" key="2">
    <source>
        <dbReference type="PROSITE" id="PS50010"/>
    </source>
</evidence>
<dbReference type="Proteomes" id="UP000307440">
    <property type="component" value="Unassembled WGS sequence"/>
</dbReference>
<feature type="compositionally biased region" description="Polar residues" evidence="1">
    <location>
        <begin position="954"/>
        <end position="974"/>
    </location>
</feature>
<dbReference type="Gene3D" id="2.30.29.30">
    <property type="entry name" value="Pleckstrin-homology domain (PH domain)/Phosphotyrosine-binding domain (PTB)"/>
    <property type="match status" value="1"/>
</dbReference>
<dbReference type="Pfam" id="PF00621">
    <property type="entry name" value="RhoGEF"/>
    <property type="match status" value="2"/>
</dbReference>
<dbReference type="SMART" id="SM00325">
    <property type="entry name" value="RhoGEF"/>
    <property type="match status" value="1"/>
</dbReference>
<feature type="region of interest" description="Disordered" evidence="1">
    <location>
        <begin position="1002"/>
        <end position="1021"/>
    </location>
</feature>
<feature type="region of interest" description="Disordered" evidence="1">
    <location>
        <begin position="857"/>
        <end position="903"/>
    </location>
</feature>
<name>A0A5C3KPB7_COPMA</name>
<keyword evidence="4" id="KW-1185">Reference proteome</keyword>
<feature type="region of interest" description="Disordered" evidence="1">
    <location>
        <begin position="776"/>
        <end position="807"/>
    </location>
</feature>
<dbReference type="STRING" id="230819.A0A5C3KPB7"/>
<feature type="region of interest" description="Disordered" evidence="1">
    <location>
        <begin position="156"/>
        <end position="206"/>
    </location>
</feature>
<feature type="domain" description="DH" evidence="2">
    <location>
        <begin position="220"/>
        <end position="554"/>
    </location>
</feature>
<dbReference type="PANTHER" id="PTHR45818:SF3">
    <property type="entry name" value="PROTEIN VAV"/>
    <property type="match status" value="1"/>
</dbReference>
<evidence type="ECO:0000256" key="1">
    <source>
        <dbReference type="SAM" id="MobiDB-lite"/>
    </source>
</evidence>
<dbReference type="SUPFAM" id="SSF48065">
    <property type="entry name" value="DBL homology domain (DH-domain)"/>
    <property type="match status" value="1"/>
</dbReference>
<sequence>MRCSPRRPNLGFLPLPSIQASPICTPTSSIASHDGGKDECASPGSAKRVSVRVLVSTTPPTWISTPPTPPIKSTGAILPNERAPTTGFVPSASCPASTYRHGGQGPRLLKCTSVPDMRHGEATSPTELGLGQVAPSLSFRLRSFSNSMLPEVEARQKPGLTHSKPIFHLPNPNTDIEDEGADSPESAPRSLNDDFSPDGSWSDCSPEDVWEEQKYKDDSRRFHALKELLSTELGYVADLKTFVTVYLRNLPTLAQRTAPVFNSTFGRASASFASGPWVNSHSYQVQPEQHSIPPSISSIKDVPKPTNTRYLFTDSELELITRNAEDLLLLHEHFLKQLSAIVEPLGITMEHSDQNPSPTVLKNVDTAVRMVSAQFATEASRFNAYQSFCAGHLEVLDLVRRVSQQHASEWEAFEQRCSVIVSDLEAGKVAESEPKPGSTPMTAQLAEDRTRALSLTSLDGAVRSLRMLCPTKEGSVAPADARKEGPTRMIAFTDYMIKPVQRICKYPLLLKQLLTASSSQSGFSTALNTPSDVDVVVKSATQAMRHVASSVDEARHRQDVALQSSLISSRIFLGGQALLGAADTSIQTLTAEFLTSLGTCLLAGSLDVMHHHPLRPLESKSNFKAKYYGAFLYPGGYFILAKVFKGRKYEPKHWFSLSDFRASDVEEVEAMLPHSIRISCGEQHFELAASCQKEKDVWLSAIRESAKERPNWVNEPTPSFKFDEKGVFISSLGSESEISSALPTIQSIPELSNNLSDAELSEPFFASLRGPSKSKMRLRRYDVPPRPELSPSTSRRSSSTSVKSIFTPTGSDAETIVIRRSSPVARLHVDQALQDVTSAACLNARMYAFSHDEELFRSGSGLGRTKTKSRLSKHESIRVPRSRTADSLDGLVTNRSPRKGTIASRRNAVNLSITSFPPLLNEDEKNVSSIPSSSSMETNSPPSSARNPPILAHSDTTSTASSGLLTPTISSNEGSPLRPSKSLVRGVKDLFHIRHNLSPTTSAFPNYTKPHEHHGTNALHRWTMDSIRRRPRHRDEHNHPASSSISNLVNRPTVAT</sequence>
<dbReference type="PROSITE" id="PS50010">
    <property type="entry name" value="DH_2"/>
    <property type="match status" value="1"/>
</dbReference>
<protein>
    <submittedName>
        <fullName evidence="3">Dbl homology domain-containing protein</fullName>
    </submittedName>
</protein>
<feature type="compositionally biased region" description="Basic and acidic residues" evidence="1">
    <location>
        <begin position="872"/>
        <end position="886"/>
    </location>
</feature>
<feature type="compositionally biased region" description="Low complexity" evidence="1">
    <location>
        <begin position="789"/>
        <end position="807"/>
    </location>
</feature>
<accession>A0A5C3KPB7</accession>
<feature type="region of interest" description="Disordered" evidence="1">
    <location>
        <begin position="920"/>
        <end position="981"/>
    </location>
</feature>
<dbReference type="EMBL" id="ML210243">
    <property type="protein sequence ID" value="TFK22330.1"/>
    <property type="molecule type" value="Genomic_DNA"/>
</dbReference>
<evidence type="ECO:0000313" key="3">
    <source>
        <dbReference type="EMBL" id="TFK22330.1"/>
    </source>
</evidence>
<dbReference type="InterPro" id="IPR000219">
    <property type="entry name" value="DH_dom"/>
</dbReference>
<dbReference type="SUPFAM" id="SSF50729">
    <property type="entry name" value="PH domain-like"/>
    <property type="match status" value="1"/>
</dbReference>
<organism evidence="3 4">
    <name type="scientific">Coprinopsis marcescibilis</name>
    <name type="common">Agaric fungus</name>
    <name type="synonym">Psathyrella marcescibilis</name>
    <dbReference type="NCBI Taxonomy" id="230819"/>
    <lineage>
        <taxon>Eukaryota</taxon>
        <taxon>Fungi</taxon>
        <taxon>Dikarya</taxon>
        <taxon>Basidiomycota</taxon>
        <taxon>Agaricomycotina</taxon>
        <taxon>Agaricomycetes</taxon>
        <taxon>Agaricomycetidae</taxon>
        <taxon>Agaricales</taxon>
        <taxon>Agaricineae</taxon>
        <taxon>Psathyrellaceae</taxon>
        <taxon>Coprinopsis</taxon>
    </lineage>
</organism>
<dbReference type="InterPro" id="IPR035899">
    <property type="entry name" value="DBL_dom_sf"/>
</dbReference>
<dbReference type="InterPro" id="IPR011993">
    <property type="entry name" value="PH-like_dom_sf"/>
</dbReference>
<dbReference type="GO" id="GO:0005737">
    <property type="term" value="C:cytoplasm"/>
    <property type="evidence" value="ECO:0007669"/>
    <property type="project" value="TreeGrafter"/>
</dbReference>
<dbReference type="OrthoDB" id="1716625at2759"/>
<dbReference type="GO" id="GO:0005085">
    <property type="term" value="F:guanyl-nucleotide exchange factor activity"/>
    <property type="evidence" value="ECO:0007669"/>
    <property type="project" value="InterPro"/>
</dbReference>
<proteinExistence type="predicted"/>
<evidence type="ECO:0000313" key="4">
    <source>
        <dbReference type="Proteomes" id="UP000307440"/>
    </source>
</evidence>
<dbReference type="AlphaFoldDB" id="A0A5C3KPB7"/>
<dbReference type="Gene3D" id="1.20.900.10">
    <property type="entry name" value="Dbl homology (DH) domain"/>
    <property type="match status" value="1"/>
</dbReference>
<dbReference type="PANTHER" id="PTHR45818">
    <property type="entry name" value="PROTEIN VAV"/>
    <property type="match status" value="1"/>
</dbReference>